<keyword evidence="1" id="KW-1133">Transmembrane helix</keyword>
<protein>
    <submittedName>
        <fullName evidence="2">Uncharacterized protein</fullName>
    </submittedName>
</protein>
<keyword evidence="1" id="KW-0812">Transmembrane</keyword>
<keyword evidence="1" id="KW-0472">Membrane</keyword>
<sequence>MPTIKSNDNGRAERHKLHPHYVSNRPTLLQFFSSTSIDPTTAIDVFNRHRLSLPPNIHSPPNFCFLIFNRQRSHHPICNRHQSQHPIFNRHPQLPPSNLQSTLEPPSTYITGLLLSQWLAEDYPHSYLMGCFVVVECIALFIAGFALFIAGFALSFVPVVGVFDGFACLDMFFLYLYFFFKTLFWAPLYLFQLQDIIDGEGPEPRVRGFC</sequence>
<evidence type="ECO:0000256" key="1">
    <source>
        <dbReference type="SAM" id="Phobius"/>
    </source>
</evidence>
<name>A0AAU9PAV0_9ASTR</name>
<reference evidence="2 3" key="1">
    <citation type="submission" date="2022-01" db="EMBL/GenBank/DDBJ databases">
        <authorList>
            <person name="Xiong W."/>
            <person name="Schranz E."/>
        </authorList>
    </citation>
    <scope>NUCLEOTIDE SEQUENCE [LARGE SCALE GENOMIC DNA]</scope>
</reference>
<feature type="transmembrane region" description="Helical" evidence="1">
    <location>
        <begin position="127"/>
        <end position="150"/>
    </location>
</feature>
<feature type="transmembrane region" description="Helical" evidence="1">
    <location>
        <begin position="156"/>
        <end position="180"/>
    </location>
</feature>
<keyword evidence="3" id="KW-1185">Reference proteome</keyword>
<dbReference type="AlphaFoldDB" id="A0AAU9PAV0"/>
<dbReference type="EMBL" id="CAKMRJ010005523">
    <property type="protein sequence ID" value="CAH1447032.1"/>
    <property type="molecule type" value="Genomic_DNA"/>
</dbReference>
<gene>
    <name evidence="2" type="ORF">LVIROSA_LOCUS32676</name>
</gene>
<dbReference type="Proteomes" id="UP001157418">
    <property type="component" value="Unassembled WGS sequence"/>
</dbReference>
<evidence type="ECO:0000313" key="3">
    <source>
        <dbReference type="Proteomes" id="UP001157418"/>
    </source>
</evidence>
<accession>A0AAU9PAV0</accession>
<comment type="caution">
    <text evidence="2">The sequence shown here is derived from an EMBL/GenBank/DDBJ whole genome shotgun (WGS) entry which is preliminary data.</text>
</comment>
<organism evidence="2 3">
    <name type="scientific">Lactuca virosa</name>
    <dbReference type="NCBI Taxonomy" id="75947"/>
    <lineage>
        <taxon>Eukaryota</taxon>
        <taxon>Viridiplantae</taxon>
        <taxon>Streptophyta</taxon>
        <taxon>Embryophyta</taxon>
        <taxon>Tracheophyta</taxon>
        <taxon>Spermatophyta</taxon>
        <taxon>Magnoliopsida</taxon>
        <taxon>eudicotyledons</taxon>
        <taxon>Gunneridae</taxon>
        <taxon>Pentapetalae</taxon>
        <taxon>asterids</taxon>
        <taxon>campanulids</taxon>
        <taxon>Asterales</taxon>
        <taxon>Asteraceae</taxon>
        <taxon>Cichorioideae</taxon>
        <taxon>Cichorieae</taxon>
        <taxon>Lactucinae</taxon>
        <taxon>Lactuca</taxon>
    </lineage>
</organism>
<evidence type="ECO:0000313" key="2">
    <source>
        <dbReference type="EMBL" id="CAH1447032.1"/>
    </source>
</evidence>
<proteinExistence type="predicted"/>